<protein>
    <recommendedName>
        <fullName evidence="4">3-dehydroquinate dehydratase</fullName>
        <shortName evidence="4">3-dehydroquinase</shortName>
        <ecNumber evidence="4">4.2.1.10</ecNumber>
    </recommendedName>
    <alternativeName>
        <fullName evidence="4">Type I DHQase</fullName>
    </alternativeName>
    <alternativeName>
        <fullName evidence="4">Type I dehydroquinase</fullName>
        <shortName evidence="4">DHQ1</shortName>
    </alternativeName>
</protein>
<dbReference type="InterPro" id="IPR001381">
    <property type="entry name" value="DHquinase_I"/>
</dbReference>
<reference evidence="5 6" key="1">
    <citation type="submission" date="2014-11" db="EMBL/GenBank/DDBJ databases">
        <title>Genome of a novel goose pathogen.</title>
        <authorList>
            <person name="Hansen C.M."/>
            <person name="Hueffer K."/>
            <person name="Choi S.C."/>
        </authorList>
    </citation>
    <scope>NUCLEOTIDE SEQUENCE [LARGE SCALE GENOMIC DNA]</scope>
    <source>
        <strain evidence="5 6">KH1503</strain>
    </source>
</reference>
<dbReference type="PATRIC" id="fig|1470200.3.peg.327"/>
<feature type="binding site" evidence="4">
    <location>
        <position position="232"/>
    </location>
    <ligand>
        <name>3-dehydroquinate</name>
        <dbReference type="ChEBI" id="CHEBI:32364"/>
    </ligand>
</feature>
<dbReference type="SUPFAM" id="SSF51569">
    <property type="entry name" value="Aldolase"/>
    <property type="match status" value="1"/>
</dbReference>
<feature type="active site" description="Proton donor/acceptor" evidence="4">
    <location>
        <position position="143"/>
    </location>
</feature>
<evidence type="ECO:0000256" key="3">
    <source>
        <dbReference type="ARBA" id="ARBA00023270"/>
    </source>
</evidence>
<dbReference type="GO" id="GO:0009073">
    <property type="term" value="P:aromatic amino acid family biosynthetic process"/>
    <property type="evidence" value="ECO:0007669"/>
    <property type="project" value="UniProtKB-KW"/>
</dbReference>
<dbReference type="EC" id="4.2.1.10" evidence="4"/>
<keyword evidence="4" id="KW-0057">Aromatic amino acid biosynthesis</keyword>
<dbReference type="GO" id="GO:0009423">
    <property type="term" value="P:chorismate biosynthetic process"/>
    <property type="evidence" value="ECO:0007669"/>
    <property type="project" value="UniProtKB-UniRule"/>
</dbReference>
<comment type="function">
    <text evidence="4">Involved in the third step of the chorismate pathway, which leads to the biosynthesis of aromatic amino acids. Catalyzes the cis-dehydration of 3-dehydroquinate (DHQ) and introduces the first double bond of the aromatic ring to yield 3-dehydroshikimate.</text>
</comment>
<dbReference type="Gene3D" id="3.20.20.70">
    <property type="entry name" value="Aldolase class I"/>
    <property type="match status" value="1"/>
</dbReference>
<sequence>MKTVNVKHLVFGRGRPKICVPLVAKNTAELDAAVAALNGVPCDLVEFRADFLTDAANAEAVLAHLKILRERLPDMPVLFTFRTFAEGGECEVPSEYYFMLLHRVIASNLADMVDIELFAGDDGVQALIAAARQCGVVTLLCNHDFSATPEKEEIIRRLRLMQERGADICKIAVMPKSAADVITLMDAAETMSRCYAEHPIVAIAMGCLGAVSRVAGEFFGSVMTFGTAGKASAPGQIEAAELSRILDVMAVKE</sequence>
<dbReference type="STRING" id="1470200.PL75_07275"/>
<dbReference type="HAMAP" id="MF_00214">
    <property type="entry name" value="AroD"/>
    <property type="match status" value="1"/>
</dbReference>
<evidence type="ECO:0000313" key="6">
    <source>
        <dbReference type="Proteomes" id="UP000036027"/>
    </source>
</evidence>
<dbReference type="NCBIfam" id="TIGR01093">
    <property type="entry name" value="aroD"/>
    <property type="match status" value="1"/>
</dbReference>
<dbReference type="InterPro" id="IPR013785">
    <property type="entry name" value="Aldolase_TIM"/>
</dbReference>
<feature type="binding site" evidence="4">
    <location>
        <position position="213"/>
    </location>
    <ligand>
        <name>3-dehydroquinate</name>
        <dbReference type="ChEBI" id="CHEBI:32364"/>
    </ligand>
</feature>
<dbReference type="GO" id="GO:0046279">
    <property type="term" value="P:3,4-dihydroxybenzoate biosynthetic process"/>
    <property type="evidence" value="ECO:0007669"/>
    <property type="project" value="TreeGrafter"/>
</dbReference>
<evidence type="ECO:0000313" key="5">
    <source>
        <dbReference type="EMBL" id="KLT72674.1"/>
    </source>
</evidence>
<feature type="binding site" evidence="4">
    <location>
        <position position="236"/>
    </location>
    <ligand>
        <name>3-dehydroquinate</name>
        <dbReference type="ChEBI" id="CHEBI:32364"/>
    </ligand>
</feature>
<dbReference type="PANTHER" id="PTHR43699:SF1">
    <property type="entry name" value="3-DEHYDROQUINATE DEHYDRATASE"/>
    <property type="match status" value="1"/>
</dbReference>
<dbReference type="AlphaFoldDB" id="A0A0J0YRB9"/>
<feature type="binding site" evidence="4">
    <location>
        <begin position="46"/>
        <end position="48"/>
    </location>
    <ligand>
        <name>3-dehydroquinate</name>
        <dbReference type="ChEBI" id="CHEBI:32364"/>
    </ligand>
</feature>
<evidence type="ECO:0000256" key="2">
    <source>
        <dbReference type="ARBA" id="ARBA00023239"/>
    </source>
</evidence>
<dbReference type="PANTHER" id="PTHR43699">
    <property type="entry name" value="3-DEHYDROQUINATE DEHYDRATASE"/>
    <property type="match status" value="1"/>
</dbReference>
<dbReference type="CDD" id="cd00502">
    <property type="entry name" value="DHQase_I"/>
    <property type="match status" value="1"/>
</dbReference>
<evidence type="ECO:0000256" key="4">
    <source>
        <dbReference type="HAMAP-Rule" id="MF_00214"/>
    </source>
</evidence>
<comment type="pathway">
    <text evidence="4">Metabolic intermediate biosynthesis; chorismate biosynthesis; chorismate from D-erythrose 4-phosphate and phosphoenolpyruvate: step 3/7.</text>
</comment>
<dbReference type="FunFam" id="3.20.20.70:FF:000047">
    <property type="entry name" value="3-dehydroquinate dehydratase"/>
    <property type="match status" value="1"/>
</dbReference>
<keyword evidence="3 4" id="KW-0704">Schiff base</keyword>
<name>A0A0J0YRB9_9NEIS</name>
<dbReference type="EMBL" id="JTDO01000010">
    <property type="protein sequence ID" value="KLT72674.1"/>
    <property type="molecule type" value="Genomic_DNA"/>
</dbReference>
<feature type="active site" description="Schiff-base intermediate with substrate" evidence="4">
    <location>
        <position position="170"/>
    </location>
</feature>
<dbReference type="Proteomes" id="UP000036027">
    <property type="component" value="Unassembled WGS sequence"/>
</dbReference>
<evidence type="ECO:0000256" key="1">
    <source>
        <dbReference type="ARBA" id="ARBA00001864"/>
    </source>
</evidence>
<dbReference type="UniPathway" id="UPA00053">
    <property type="reaction ID" value="UER00086"/>
</dbReference>
<feature type="binding site" evidence="4">
    <location>
        <position position="82"/>
    </location>
    <ligand>
        <name>3-dehydroquinate</name>
        <dbReference type="ChEBI" id="CHEBI:32364"/>
    </ligand>
</feature>
<gene>
    <name evidence="4" type="primary">aroD</name>
    <name evidence="5" type="ORF">PL75_07275</name>
</gene>
<comment type="caution">
    <text evidence="4">Lacks conserved residue(s) required for the propagation of feature annotation.</text>
</comment>
<comment type="similarity">
    <text evidence="4">Belongs to the type-I 3-dehydroquinase family.</text>
</comment>
<comment type="caution">
    <text evidence="5">The sequence shown here is derived from an EMBL/GenBank/DDBJ whole genome shotgun (WGS) entry which is preliminary data.</text>
</comment>
<comment type="subunit">
    <text evidence="4">Homodimer.</text>
</comment>
<organism evidence="5 6">
    <name type="scientific">Neisseria arctica</name>
    <dbReference type="NCBI Taxonomy" id="1470200"/>
    <lineage>
        <taxon>Bacteria</taxon>
        <taxon>Pseudomonadati</taxon>
        <taxon>Pseudomonadota</taxon>
        <taxon>Betaproteobacteria</taxon>
        <taxon>Neisseriales</taxon>
        <taxon>Neisseriaceae</taxon>
        <taxon>Neisseria</taxon>
    </lineage>
</organism>
<dbReference type="RefSeq" id="WP_047761257.1">
    <property type="nucleotide sequence ID" value="NZ_CP091510.1"/>
</dbReference>
<proteinExistence type="inferred from homology"/>
<dbReference type="InterPro" id="IPR050146">
    <property type="entry name" value="Type-I_3-dehydroquinase"/>
</dbReference>
<keyword evidence="2 4" id="KW-0456">Lyase</keyword>
<comment type="catalytic activity">
    <reaction evidence="1 4">
        <text>3-dehydroquinate = 3-dehydroshikimate + H2O</text>
        <dbReference type="Rhea" id="RHEA:21096"/>
        <dbReference type="ChEBI" id="CHEBI:15377"/>
        <dbReference type="ChEBI" id="CHEBI:16630"/>
        <dbReference type="ChEBI" id="CHEBI:32364"/>
        <dbReference type="EC" id="4.2.1.10"/>
    </reaction>
</comment>
<dbReference type="GO" id="GO:0008652">
    <property type="term" value="P:amino acid biosynthetic process"/>
    <property type="evidence" value="ECO:0007669"/>
    <property type="project" value="UniProtKB-KW"/>
</dbReference>
<dbReference type="GO" id="GO:0003855">
    <property type="term" value="F:3-dehydroquinate dehydratase activity"/>
    <property type="evidence" value="ECO:0007669"/>
    <property type="project" value="UniProtKB-UniRule"/>
</dbReference>
<dbReference type="Pfam" id="PF01487">
    <property type="entry name" value="DHquinase_I"/>
    <property type="match status" value="1"/>
</dbReference>
<keyword evidence="4" id="KW-0028">Amino-acid biosynthesis</keyword>
<dbReference type="OrthoDB" id="9813659at2"/>
<accession>A0A0J0YRB9</accession>
<keyword evidence="6" id="KW-1185">Reference proteome</keyword>